<name>A0A7S4HNJ1_9STRA</name>
<dbReference type="Pfam" id="PF12697">
    <property type="entry name" value="Abhydrolase_6"/>
    <property type="match status" value="1"/>
</dbReference>
<dbReference type="EMBL" id="HBKQ01003123">
    <property type="protein sequence ID" value="CAE2204602.1"/>
    <property type="molecule type" value="Transcribed_RNA"/>
</dbReference>
<dbReference type="InterPro" id="IPR029058">
    <property type="entry name" value="AB_hydrolase_fold"/>
</dbReference>
<dbReference type="SUPFAM" id="SSF53474">
    <property type="entry name" value="alpha/beta-Hydrolases"/>
    <property type="match status" value="1"/>
</dbReference>
<protein>
    <recommendedName>
        <fullName evidence="1">AB hydrolase-1 domain-containing protein</fullName>
    </recommendedName>
</protein>
<dbReference type="PANTHER" id="PTHR43433:SF1">
    <property type="entry name" value="BLL5160 PROTEIN"/>
    <property type="match status" value="1"/>
</dbReference>
<dbReference type="InterPro" id="IPR050471">
    <property type="entry name" value="AB_hydrolase"/>
</dbReference>
<gene>
    <name evidence="2" type="ORF">OAUR00152_LOCUS2137</name>
</gene>
<proteinExistence type="predicted"/>
<feature type="domain" description="AB hydrolase-1" evidence="1">
    <location>
        <begin position="83"/>
        <end position="377"/>
    </location>
</feature>
<evidence type="ECO:0000259" key="1">
    <source>
        <dbReference type="Pfam" id="PF12697"/>
    </source>
</evidence>
<evidence type="ECO:0000313" key="2">
    <source>
        <dbReference type="EMBL" id="CAE2204602.1"/>
    </source>
</evidence>
<organism evidence="2">
    <name type="scientific">Odontella aurita</name>
    <dbReference type="NCBI Taxonomy" id="265563"/>
    <lineage>
        <taxon>Eukaryota</taxon>
        <taxon>Sar</taxon>
        <taxon>Stramenopiles</taxon>
        <taxon>Ochrophyta</taxon>
        <taxon>Bacillariophyta</taxon>
        <taxon>Mediophyceae</taxon>
        <taxon>Biddulphiophycidae</taxon>
        <taxon>Eupodiscales</taxon>
        <taxon>Odontellaceae</taxon>
        <taxon>Odontella</taxon>
    </lineage>
</organism>
<dbReference type="Gene3D" id="3.40.50.1820">
    <property type="entry name" value="alpha/beta hydrolase"/>
    <property type="match status" value="1"/>
</dbReference>
<accession>A0A7S4HNJ1</accession>
<reference evidence="2" key="1">
    <citation type="submission" date="2021-01" db="EMBL/GenBank/DDBJ databases">
        <authorList>
            <person name="Corre E."/>
            <person name="Pelletier E."/>
            <person name="Niang G."/>
            <person name="Scheremetjew M."/>
            <person name="Finn R."/>
            <person name="Kale V."/>
            <person name="Holt S."/>
            <person name="Cochrane G."/>
            <person name="Meng A."/>
            <person name="Brown T."/>
            <person name="Cohen L."/>
        </authorList>
    </citation>
    <scope>NUCLEOTIDE SEQUENCE</scope>
    <source>
        <strain evidence="2">Isolate 1302-5</strain>
    </source>
</reference>
<sequence>MVFLPECVTRLPVSHHFLRRSLSSPSRAGGAPTRRNRARKVLTTETITLDGNYSLPTFVYRPSGANAMSEARTNAAFSNLPPLLLVSGWTGVASDWGAIPSMLASQIGRDVVTFDARGVGDSTPVDVEVCGCLPLEDLSLKQMASDALCVVKSAEEMRRKDDGAVGGIGIAAEPPLSFCVGGASMGGMVAQLLAGAAHGRVSLPCGRGHGGDVFELTSMALICTSSRVPSPSTHDFLNSFECWSSNSDDLVNRQCVERFFDMALGEAFLRRPGRARLREKLVDGFVLDRAASSNSCGTGMQAQKRALLQFSNVGGTAEFLPDIGEHIPSLVVHGKDDRVIHHKSALHLQHLLGSRTSLSLIEDCDHLCWITHGLELVEILGDFFSRSPVFLQRASDDSQQISTK</sequence>
<dbReference type="PANTHER" id="PTHR43433">
    <property type="entry name" value="HYDROLASE, ALPHA/BETA FOLD FAMILY PROTEIN"/>
    <property type="match status" value="1"/>
</dbReference>
<dbReference type="AlphaFoldDB" id="A0A7S4HNJ1"/>
<dbReference type="InterPro" id="IPR000073">
    <property type="entry name" value="AB_hydrolase_1"/>
</dbReference>